<gene>
    <name evidence="1" type="ORF">CSSPJE1EN1_LOCUS3175</name>
</gene>
<name>A0ABP0VWE3_9BRYO</name>
<dbReference type="Proteomes" id="UP001497444">
    <property type="component" value="Chromosome 11"/>
</dbReference>
<sequence length="111" mass="12582">MCDRNPQPSIDLVEYVHRMLAEGVTLKTVVEEGSEQCMTMLSVGQDMCAQPLGSIVLLCVQEQQIFKIAIPQDKAKCRRVRYTTVLLSHGTEQEAKMYLSLMKTHFPFCKS</sequence>
<reference evidence="1" key="1">
    <citation type="submission" date="2024-02" db="EMBL/GenBank/DDBJ databases">
        <authorList>
            <consortium name="ELIXIR-Norway"/>
            <consortium name="Elixir Norway"/>
        </authorList>
    </citation>
    <scope>NUCLEOTIDE SEQUENCE</scope>
</reference>
<proteinExistence type="predicted"/>
<protein>
    <submittedName>
        <fullName evidence="1">Uncharacterized protein</fullName>
    </submittedName>
</protein>
<dbReference type="EMBL" id="OZ020106">
    <property type="protein sequence ID" value="CAK9257697.1"/>
    <property type="molecule type" value="Genomic_DNA"/>
</dbReference>
<keyword evidence="2" id="KW-1185">Reference proteome</keyword>
<evidence type="ECO:0000313" key="2">
    <source>
        <dbReference type="Proteomes" id="UP001497444"/>
    </source>
</evidence>
<evidence type="ECO:0000313" key="1">
    <source>
        <dbReference type="EMBL" id="CAK9257697.1"/>
    </source>
</evidence>
<accession>A0ABP0VWE3</accession>
<organism evidence="1 2">
    <name type="scientific">Sphagnum jensenii</name>
    <dbReference type="NCBI Taxonomy" id="128206"/>
    <lineage>
        <taxon>Eukaryota</taxon>
        <taxon>Viridiplantae</taxon>
        <taxon>Streptophyta</taxon>
        <taxon>Embryophyta</taxon>
        <taxon>Bryophyta</taxon>
        <taxon>Sphagnophytina</taxon>
        <taxon>Sphagnopsida</taxon>
        <taxon>Sphagnales</taxon>
        <taxon>Sphagnaceae</taxon>
        <taxon>Sphagnum</taxon>
    </lineage>
</organism>